<feature type="region of interest" description="Disordered" evidence="1">
    <location>
        <begin position="429"/>
        <end position="462"/>
    </location>
</feature>
<reference evidence="2 3" key="1">
    <citation type="submission" date="2023-02" db="EMBL/GenBank/DDBJ databases">
        <title>LHISI_Scaffold_Assembly.</title>
        <authorList>
            <person name="Stuart O.P."/>
            <person name="Cleave R."/>
            <person name="Magrath M.J.L."/>
            <person name="Mikheyev A.S."/>
        </authorList>
    </citation>
    <scope>NUCLEOTIDE SEQUENCE [LARGE SCALE GENOMIC DNA]</scope>
    <source>
        <strain evidence="2">Daus_M_001</strain>
        <tissue evidence="2">Leg muscle</tissue>
    </source>
</reference>
<evidence type="ECO:0000313" key="2">
    <source>
        <dbReference type="EMBL" id="KAJ8872658.1"/>
    </source>
</evidence>
<gene>
    <name evidence="2" type="ORF">PR048_026267</name>
</gene>
<feature type="compositionally biased region" description="Polar residues" evidence="1">
    <location>
        <begin position="164"/>
        <end position="177"/>
    </location>
</feature>
<proteinExistence type="predicted"/>
<feature type="region of interest" description="Disordered" evidence="1">
    <location>
        <begin position="676"/>
        <end position="707"/>
    </location>
</feature>
<evidence type="ECO:0000256" key="1">
    <source>
        <dbReference type="SAM" id="MobiDB-lite"/>
    </source>
</evidence>
<feature type="region of interest" description="Disordered" evidence="1">
    <location>
        <begin position="156"/>
        <end position="181"/>
    </location>
</feature>
<accession>A0ABQ9GKV0</accession>
<organism evidence="2 3">
    <name type="scientific">Dryococelus australis</name>
    <dbReference type="NCBI Taxonomy" id="614101"/>
    <lineage>
        <taxon>Eukaryota</taxon>
        <taxon>Metazoa</taxon>
        <taxon>Ecdysozoa</taxon>
        <taxon>Arthropoda</taxon>
        <taxon>Hexapoda</taxon>
        <taxon>Insecta</taxon>
        <taxon>Pterygota</taxon>
        <taxon>Neoptera</taxon>
        <taxon>Polyneoptera</taxon>
        <taxon>Phasmatodea</taxon>
        <taxon>Verophasmatodea</taxon>
        <taxon>Anareolatae</taxon>
        <taxon>Phasmatidae</taxon>
        <taxon>Eurycanthinae</taxon>
        <taxon>Dryococelus</taxon>
    </lineage>
</organism>
<comment type="caution">
    <text evidence="2">The sequence shown here is derived from an EMBL/GenBank/DDBJ whole genome shotgun (WGS) entry which is preliminary data.</text>
</comment>
<feature type="compositionally biased region" description="Low complexity" evidence="1">
    <location>
        <begin position="683"/>
        <end position="697"/>
    </location>
</feature>
<sequence>MNVRRTYEVWLQVARLGDGRTYDGQTDDGRTRQAVVNPALLTDLVHAVAAKRCKQTSVVSVTEPVPQRGGNWAPSPTCKRSPTLWMKGLRVGWSLVRTQRPRSRSEGAIRATLTRTPSASSLLDTRSAVLPPEENKGSFKGYLRFKAFAVRRPLAEGRRRGENRPQQAACQSMTSYDQSREFRPPESVRLRLFFEGMANSGPLRWILNSKPALNTQVPAIIARPRQGHVTGDVESRGKNHIRWNYRMNVCNSIAHTAGVHCRATPLTTKDAPKWATNCPDQMNTLKVLREELVFVRGVGKFRKGVEKDFVGVTTETLARLALRSDEALGVRVTVARIAPSLLDPGRAASPLEDRQWLTAVWCDLEKLKTVVRPPGDVTRTNPLWLVKNRGRLTHRSRQVQGTTLRRGPRRHVELAVGTTNLAINFPAHSTRHHLPQPNPLPPSKLGRNESRGGPINTLPSRGSLYGWRPQQFLGDCTAWFLTREAPRGAVRNGTRSNGTHDARSIITSRFPYDGRASRASNKQRVCRANIRVRPQCSPLGRAPDSGTAVAQWVEHPIVEPRAKQRVKVSCLLGQAACRRVGYHALIGERRSDMMLLARGAGGRGMSYWFTYVKAFHDKDVVSFCALSLTFSGADRANFITVEFHWGNAQPFLETAPTAGAVFPATFGMIPTCESPGGGGARIEPSSPWWEESSLTTTPPRPPSQNRAWQKWPFLLTP</sequence>
<keyword evidence="3" id="KW-1185">Reference proteome</keyword>
<dbReference type="EMBL" id="JARBHB010000011">
    <property type="protein sequence ID" value="KAJ8872658.1"/>
    <property type="molecule type" value="Genomic_DNA"/>
</dbReference>
<protein>
    <submittedName>
        <fullName evidence="2">Uncharacterized protein</fullName>
    </submittedName>
</protein>
<name>A0ABQ9GKV0_9NEOP</name>
<evidence type="ECO:0000313" key="3">
    <source>
        <dbReference type="Proteomes" id="UP001159363"/>
    </source>
</evidence>
<dbReference type="Proteomes" id="UP001159363">
    <property type="component" value="Chromosome 10"/>
</dbReference>